<evidence type="ECO:0000259" key="3">
    <source>
        <dbReference type="Pfam" id="PF02517"/>
    </source>
</evidence>
<feature type="transmembrane region" description="Helical" evidence="2">
    <location>
        <begin position="54"/>
        <end position="71"/>
    </location>
</feature>
<gene>
    <name evidence="4" type="ORF">N1496_04565</name>
</gene>
<evidence type="ECO:0000313" key="4">
    <source>
        <dbReference type="EMBL" id="WMB28735.1"/>
    </source>
</evidence>
<organism evidence="4 5">
    <name type="scientific">Streptococcus didelphis</name>
    <dbReference type="NCBI Taxonomy" id="102886"/>
    <lineage>
        <taxon>Bacteria</taxon>
        <taxon>Bacillati</taxon>
        <taxon>Bacillota</taxon>
        <taxon>Bacilli</taxon>
        <taxon>Lactobacillales</taxon>
        <taxon>Streptococcaceae</taxon>
        <taxon>Streptococcus</taxon>
    </lineage>
</organism>
<comment type="similarity">
    <text evidence="1">Belongs to the UPF0177 family.</text>
</comment>
<feature type="transmembrane region" description="Helical" evidence="2">
    <location>
        <begin position="140"/>
        <end position="161"/>
    </location>
</feature>
<dbReference type="Pfam" id="PF02517">
    <property type="entry name" value="Rce1-like"/>
    <property type="match status" value="1"/>
</dbReference>
<dbReference type="GO" id="GO:0008237">
    <property type="term" value="F:metallopeptidase activity"/>
    <property type="evidence" value="ECO:0007669"/>
    <property type="project" value="UniProtKB-KW"/>
</dbReference>
<evidence type="ECO:0000256" key="2">
    <source>
        <dbReference type="SAM" id="Phobius"/>
    </source>
</evidence>
<evidence type="ECO:0000313" key="5">
    <source>
        <dbReference type="Proteomes" id="UP001238096"/>
    </source>
</evidence>
<keyword evidence="2" id="KW-0472">Membrane</keyword>
<dbReference type="InterPro" id="IPR003675">
    <property type="entry name" value="Rce1/LyrA-like_dom"/>
</dbReference>
<feature type="transmembrane region" description="Helical" evidence="2">
    <location>
        <begin position="12"/>
        <end position="34"/>
    </location>
</feature>
<reference evidence="5" key="1">
    <citation type="submission" date="2022-10" db="EMBL/GenBank/DDBJ databases">
        <title>Streptococcus didelphis as causative of fatal infections in opossums (Didelphis albiventris).</title>
        <authorList>
            <person name="Breyer G.M."/>
            <person name="Da Silva M.E.R.J."/>
            <person name="Siqueira F.M."/>
        </authorList>
    </citation>
    <scope>NUCLEOTIDE SEQUENCE [LARGE SCALE GENOMIC DNA]</scope>
    <source>
        <strain evidence="5">LBVP101/21</strain>
    </source>
</reference>
<name>A0ABY9LIV5_9STRE</name>
<protein>
    <submittedName>
        <fullName evidence="4">CPBP family intramembrane metalloprotease</fullName>
    </submittedName>
</protein>
<feature type="transmembrane region" description="Helical" evidence="2">
    <location>
        <begin position="92"/>
        <end position="115"/>
    </location>
</feature>
<proteinExistence type="inferred from homology"/>
<keyword evidence="4" id="KW-0378">Hydrolase</keyword>
<evidence type="ECO:0000256" key="1">
    <source>
        <dbReference type="ARBA" id="ARBA00009067"/>
    </source>
</evidence>
<dbReference type="Proteomes" id="UP001238096">
    <property type="component" value="Chromosome"/>
</dbReference>
<keyword evidence="4" id="KW-0482">Metalloprotease</keyword>
<keyword evidence="2" id="KW-0812">Transmembrane</keyword>
<sequence length="249" mass="28010">MNKNNVQKTFETFLLLLTIYILCMYASQYLVNIFSTFRSGGHIQQALTNVEGSGIGYLLGIPISLACFGIFKNRKKVYYELIHHKKKMTPQIFLFAIAYLLSIEAIAQATTPLMAKSFNIFHLSLFPSIEAVQAGNNGDWLMLLYAGLLGPLSEELIFRFAGLQYFKKYGKTYTIIVTAILFGILQGNLLQSFLAILIGLILGYIALEYSLGWTVILHIFSNFFLNITTEIFNTPFSNSLGGKYLAYVL</sequence>
<dbReference type="EMBL" id="CP110509">
    <property type="protein sequence ID" value="WMB28735.1"/>
    <property type="molecule type" value="Genomic_DNA"/>
</dbReference>
<accession>A0ABY9LIV5</accession>
<feature type="transmembrane region" description="Helical" evidence="2">
    <location>
        <begin position="211"/>
        <end position="229"/>
    </location>
</feature>
<keyword evidence="4" id="KW-0645">Protease</keyword>
<keyword evidence="5" id="KW-1185">Reference proteome</keyword>
<feature type="transmembrane region" description="Helical" evidence="2">
    <location>
        <begin position="173"/>
        <end position="205"/>
    </location>
</feature>
<keyword evidence="2" id="KW-1133">Transmembrane helix</keyword>
<feature type="domain" description="CAAX prenyl protease 2/Lysostaphin resistance protein A-like" evidence="3">
    <location>
        <begin position="139"/>
        <end position="224"/>
    </location>
</feature>
<dbReference type="RefSeq" id="WP_306675992.1">
    <property type="nucleotide sequence ID" value="NZ_CP110509.1"/>
</dbReference>